<dbReference type="SUPFAM" id="SSF55961">
    <property type="entry name" value="Bet v1-like"/>
    <property type="match status" value="1"/>
</dbReference>
<sequence length="156" mass="17348">MSSSLTGKLEGSVEVEASAETFHDLIGNRPHHIPNACAQKVHAYELHEGEFGKPGSIVVIRYSFDGKPKMAKHLMEVVDPKTSTIRYNMLEGDLLDEYKSFVLTYSATPKANGKGSIVKWVLEYEKLHESIPDPQPLLDLLLEICQDMGTHLTAQP</sequence>
<evidence type="ECO:0000313" key="2">
    <source>
        <dbReference type="EMBL" id="OMO99705.1"/>
    </source>
</evidence>
<dbReference type="SMART" id="SM01037">
    <property type="entry name" value="Bet_v_1"/>
    <property type="match status" value="1"/>
</dbReference>
<dbReference type="AlphaFoldDB" id="A0A1R3JY14"/>
<protein>
    <recommendedName>
        <fullName evidence="1">Bet v I/Major latex protein domain-containing protein</fullName>
    </recommendedName>
</protein>
<dbReference type="EMBL" id="AWUE01015080">
    <property type="protein sequence ID" value="OMO99705.1"/>
    <property type="molecule type" value="Genomic_DNA"/>
</dbReference>
<keyword evidence="3" id="KW-1185">Reference proteome</keyword>
<dbReference type="InterPro" id="IPR023393">
    <property type="entry name" value="START-like_dom_sf"/>
</dbReference>
<accession>A0A1R3JY14</accession>
<dbReference type="STRING" id="93759.A0A1R3JY14"/>
<reference evidence="3" key="1">
    <citation type="submission" date="2013-09" db="EMBL/GenBank/DDBJ databases">
        <title>Corchorus olitorius genome sequencing.</title>
        <authorList>
            <person name="Alam M."/>
            <person name="Haque M.S."/>
            <person name="Islam M.S."/>
            <person name="Emdad E.M."/>
            <person name="Islam M.M."/>
            <person name="Ahmed B."/>
            <person name="Halim A."/>
            <person name="Hossen Q.M.M."/>
            <person name="Hossain M.Z."/>
            <person name="Ahmed R."/>
            <person name="Khan M.M."/>
            <person name="Islam R."/>
            <person name="Rashid M.M."/>
            <person name="Khan S.A."/>
            <person name="Rahman M.S."/>
            <person name="Alam M."/>
            <person name="Yahiya A.S."/>
            <person name="Khan M.S."/>
            <person name="Azam M.S."/>
            <person name="Haque T."/>
            <person name="Lashkar M.Z.H."/>
            <person name="Akhand A.I."/>
            <person name="Morshed G."/>
            <person name="Roy S."/>
            <person name="Uddin K.S."/>
            <person name="Rabeya T."/>
            <person name="Hossain A.S."/>
            <person name="Chowdhury A."/>
            <person name="Snigdha A.R."/>
            <person name="Mortoza M.S."/>
            <person name="Matin S.A."/>
            <person name="Hoque S.M.E."/>
            <person name="Islam M.K."/>
            <person name="Roy D.K."/>
            <person name="Haider R."/>
            <person name="Moosa M.M."/>
            <person name="Elias S.M."/>
            <person name="Hasan A.M."/>
            <person name="Jahan S."/>
            <person name="Shafiuddin M."/>
            <person name="Mahmood N."/>
            <person name="Shommy N.S."/>
        </authorList>
    </citation>
    <scope>NUCLEOTIDE SEQUENCE [LARGE SCALE GENOMIC DNA]</scope>
    <source>
        <strain evidence="3">cv. O-4</strain>
    </source>
</reference>
<dbReference type="Gene3D" id="3.30.530.20">
    <property type="match status" value="1"/>
</dbReference>
<dbReference type="PANTHER" id="PTHR31907">
    <property type="entry name" value="MLP-LIKE PROTEIN 423"/>
    <property type="match status" value="1"/>
</dbReference>
<dbReference type="InterPro" id="IPR000916">
    <property type="entry name" value="Bet_v_I/MLP"/>
</dbReference>
<dbReference type="InterPro" id="IPR051761">
    <property type="entry name" value="MLP-like_ligand-binding"/>
</dbReference>
<proteinExistence type="predicted"/>
<dbReference type="Proteomes" id="UP000187203">
    <property type="component" value="Unassembled WGS sequence"/>
</dbReference>
<evidence type="ECO:0000313" key="3">
    <source>
        <dbReference type="Proteomes" id="UP000187203"/>
    </source>
</evidence>
<dbReference type="Pfam" id="PF00407">
    <property type="entry name" value="Bet_v_1"/>
    <property type="match status" value="1"/>
</dbReference>
<comment type="caution">
    <text evidence="2">The sequence shown here is derived from an EMBL/GenBank/DDBJ whole genome shotgun (WGS) entry which is preliminary data.</text>
</comment>
<name>A0A1R3JY14_9ROSI</name>
<dbReference type="CDD" id="cd07816">
    <property type="entry name" value="Bet_v1-like"/>
    <property type="match status" value="1"/>
</dbReference>
<dbReference type="OrthoDB" id="1858121at2759"/>
<evidence type="ECO:0000259" key="1">
    <source>
        <dbReference type="SMART" id="SM01037"/>
    </source>
</evidence>
<feature type="domain" description="Bet v I/Major latex protein" evidence="1">
    <location>
        <begin position="4"/>
        <end position="155"/>
    </location>
</feature>
<dbReference type="GO" id="GO:0006952">
    <property type="term" value="P:defense response"/>
    <property type="evidence" value="ECO:0007669"/>
    <property type="project" value="InterPro"/>
</dbReference>
<gene>
    <name evidence="2" type="ORF">COLO4_13132</name>
</gene>
<organism evidence="2 3">
    <name type="scientific">Corchorus olitorius</name>
    <dbReference type="NCBI Taxonomy" id="93759"/>
    <lineage>
        <taxon>Eukaryota</taxon>
        <taxon>Viridiplantae</taxon>
        <taxon>Streptophyta</taxon>
        <taxon>Embryophyta</taxon>
        <taxon>Tracheophyta</taxon>
        <taxon>Spermatophyta</taxon>
        <taxon>Magnoliopsida</taxon>
        <taxon>eudicotyledons</taxon>
        <taxon>Gunneridae</taxon>
        <taxon>Pentapetalae</taxon>
        <taxon>rosids</taxon>
        <taxon>malvids</taxon>
        <taxon>Malvales</taxon>
        <taxon>Malvaceae</taxon>
        <taxon>Grewioideae</taxon>
        <taxon>Apeibeae</taxon>
        <taxon>Corchorus</taxon>
    </lineage>
</organism>